<organism evidence="2 3">
    <name type="scientific">Paraglomus brasilianum</name>
    <dbReference type="NCBI Taxonomy" id="144538"/>
    <lineage>
        <taxon>Eukaryota</taxon>
        <taxon>Fungi</taxon>
        <taxon>Fungi incertae sedis</taxon>
        <taxon>Mucoromycota</taxon>
        <taxon>Glomeromycotina</taxon>
        <taxon>Glomeromycetes</taxon>
        <taxon>Paraglomerales</taxon>
        <taxon>Paraglomeraceae</taxon>
        <taxon>Paraglomus</taxon>
    </lineage>
</organism>
<proteinExistence type="predicted"/>
<keyword evidence="1" id="KW-0472">Membrane</keyword>
<keyword evidence="1" id="KW-0812">Transmembrane</keyword>
<sequence length="313" mass="35123">MNALVLLGYVYNFDWNRAPLAICYFQAFASQYTAFATGAWALVFTIQLYRLLVLCKQHEITDSRLYRHYYVFLTVYPIVGTILVSVIGTKERAVKARDFRCDIVNPIWVRLIGYNGPNLLLTVLGTYFCVHSTMVVIRQLYKGKSLFQQHSIPLENTEAAVRLSKSLSSSCIVKDNNIGVFELQNYTPTALSPTSANISNNSSDDNETVNNLQGISSSLTLNVGRETLDKTHNITRVAVIRMVVFTIVYLLMNISVSVETVLFAIVDKPLDPHLSGSDVVHSSLGIIFFLFFGTVSKRSGEKLKKITNFDEHV</sequence>
<evidence type="ECO:0000313" key="3">
    <source>
        <dbReference type="Proteomes" id="UP000789739"/>
    </source>
</evidence>
<dbReference type="Proteomes" id="UP000789739">
    <property type="component" value="Unassembled WGS sequence"/>
</dbReference>
<feature type="transmembrane region" description="Helical" evidence="1">
    <location>
        <begin position="278"/>
        <end position="295"/>
    </location>
</feature>
<keyword evidence="3" id="KW-1185">Reference proteome</keyword>
<reference evidence="2" key="1">
    <citation type="submission" date="2021-06" db="EMBL/GenBank/DDBJ databases">
        <authorList>
            <person name="Kallberg Y."/>
            <person name="Tangrot J."/>
            <person name="Rosling A."/>
        </authorList>
    </citation>
    <scope>NUCLEOTIDE SEQUENCE</scope>
    <source>
        <strain evidence="2">BR232B</strain>
    </source>
</reference>
<evidence type="ECO:0000313" key="2">
    <source>
        <dbReference type="EMBL" id="CAG8511902.1"/>
    </source>
</evidence>
<feature type="transmembrane region" description="Helical" evidence="1">
    <location>
        <begin position="119"/>
        <end position="141"/>
    </location>
</feature>
<accession>A0A9N8ZXR8</accession>
<protein>
    <submittedName>
        <fullName evidence="2">863_t:CDS:1</fullName>
    </submittedName>
</protein>
<evidence type="ECO:0000256" key="1">
    <source>
        <dbReference type="SAM" id="Phobius"/>
    </source>
</evidence>
<feature type="transmembrane region" description="Helical" evidence="1">
    <location>
        <begin position="69"/>
        <end position="88"/>
    </location>
</feature>
<keyword evidence="1" id="KW-1133">Transmembrane helix</keyword>
<dbReference type="OrthoDB" id="3256745at2759"/>
<dbReference type="Gene3D" id="1.20.1070.10">
    <property type="entry name" value="Rhodopsin 7-helix transmembrane proteins"/>
    <property type="match status" value="1"/>
</dbReference>
<dbReference type="EMBL" id="CAJVPI010000274">
    <property type="protein sequence ID" value="CAG8511902.1"/>
    <property type="molecule type" value="Genomic_DNA"/>
</dbReference>
<feature type="transmembrane region" description="Helical" evidence="1">
    <location>
        <begin position="29"/>
        <end position="49"/>
    </location>
</feature>
<gene>
    <name evidence="2" type="ORF">PBRASI_LOCUS3156</name>
</gene>
<feature type="transmembrane region" description="Helical" evidence="1">
    <location>
        <begin position="242"/>
        <end position="266"/>
    </location>
</feature>
<comment type="caution">
    <text evidence="2">The sequence shown here is derived from an EMBL/GenBank/DDBJ whole genome shotgun (WGS) entry which is preliminary data.</text>
</comment>
<dbReference type="AlphaFoldDB" id="A0A9N8ZXR8"/>
<name>A0A9N8ZXR8_9GLOM</name>